<comment type="caution">
    <text evidence="2">The sequence shown here is derived from an EMBL/GenBank/DDBJ whole genome shotgun (WGS) entry which is preliminary data.</text>
</comment>
<feature type="non-terminal residue" evidence="2">
    <location>
        <position position="1"/>
    </location>
</feature>
<proteinExistence type="predicted"/>
<dbReference type="EMBL" id="MU842808">
    <property type="protein sequence ID" value="KAK2035653.1"/>
    <property type="molecule type" value="Genomic_DNA"/>
</dbReference>
<protein>
    <submittedName>
        <fullName evidence="2">Uncharacterized protein</fullName>
    </submittedName>
</protein>
<feature type="region of interest" description="Disordered" evidence="1">
    <location>
        <begin position="22"/>
        <end position="69"/>
    </location>
</feature>
<sequence>MYGWTKTASSIRYKIRFLDASPHSSPPKAFLESSSPLLQPTPNMKPREEDNSKEAVAPPEVSMSATGFRRILPASTSPRVISSSDRPLRRARQAVPAACLECRKRKVKVGNS</sequence>
<gene>
    <name evidence="2" type="ORF">LX32DRAFT_633381</name>
</gene>
<evidence type="ECO:0000313" key="2">
    <source>
        <dbReference type="EMBL" id="KAK2035653.1"/>
    </source>
</evidence>
<dbReference type="Proteomes" id="UP001232148">
    <property type="component" value="Unassembled WGS sequence"/>
</dbReference>
<feature type="compositionally biased region" description="Polar residues" evidence="1">
    <location>
        <begin position="32"/>
        <end position="42"/>
    </location>
</feature>
<name>A0AAD9MAP5_9PEZI</name>
<evidence type="ECO:0000313" key="3">
    <source>
        <dbReference type="Proteomes" id="UP001232148"/>
    </source>
</evidence>
<evidence type="ECO:0000256" key="1">
    <source>
        <dbReference type="SAM" id="MobiDB-lite"/>
    </source>
</evidence>
<organism evidence="2 3">
    <name type="scientific">Colletotrichum zoysiae</name>
    <dbReference type="NCBI Taxonomy" id="1216348"/>
    <lineage>
        <taxon>Eukaryota</taxon>
        <taxon>Fungi</taxon>
        <taxon>Dikarya</taxon>
        <taxon>Ascomycota</taxon>
        <taxon>Pezizomycotina</taxon>
        <taxon>Sordariomycetes</taxon>
        <taxon>Hypocreomycetidae</taxon>
        <taxon>Glomerellales</taxon>
        <taxon>Glomerellaceae</taxon>
        <taxon>Colletotrichum</taxon>
        <taxon>Colletotrichum graminicola species complex</taxon>
    </lineage>
</organism>
<dbReference type="AlphaFoldDB" id="A0AAD9MAP5"/>
<accession>A0AAD9MAP5</accession>
<reference evidence="2" key="1">
    <citation type="submission" date="2021-06" db="EMBL/GenBank/DDBJ databases">
        <title>Comparative genomics, transcriptomics and evolutionary studies reveal genomic signatures of adaptation to plant cell wall in hemibiotrophic fungi.</title>
        <authorList>
            <consortium name="DOE Joint Genome Institute"/>
            <person name="Baroncelli R."/>
            <person name="Diaz J.F."/>
            <person name="Benocci T."/>
            <person name="Peng M."/>
            <person name="Battaglia E."/>
            <person name="Haridas S."/>
            <person name="Andreopoulos W."/>
            <person name="Labutti K."/>
            <person name="Pangilinan J."/>
            <person name="Floch G.L."/>
            <person name="Makela M.R."/>
            <person name="Henrissat B."/>
            <person name="Grigoriev I.V."/>
            <person name="Crouch J.A."/>
            <person name="De Vries R.P."/>
            <person name="Sukno S.A."/>
            <person name="Thon M.R."/>
        </authorList>
    </citation>
    <scope>NUCLEOTIDE SEQUENCE</scope>
    <source>
        <strain evidence="2">MAFF235873</strain>
    </source>
</reference>
<keyword evidence="3" id="KW-1185">Reference proteome</keyword>